<accession>A0A843YIL5</accession>
<dbReference type="InterPro" id="IPR029044">
    <property type="entry name" value="Nucleotide-diphossugar_trans"/>
</dbReference>
<protein>
    <submittedName>
        <fullName evidence="1">Glycosyltransferase</fullName>
    </submittedName>
</protein>
<evidence type="ECO:0000313" key="1">
    <source>
        <dbReference type="EMBL" id="MQQ09274.1"/>
    </source>
</evidence>
<dbReference type="EMBL" id="WIBF01000007">
    <property type="protein sequence ID" value="MQQ09274.1"/>
    <property type="molecule type" value="Genomic_DNA"/>
</dbReference>
<dbReference type="Gene3D" id="3.90.550.10">
    <property type="entry name" value="Spore Coat Polysaccharide Biosynthesis Protein SpsA, Chain A"/>
    <property type="match status" value="1"/>
</dbReference>
<gene>
    <name evidence="1" type="ORF">GFB49_12475</name>
</gene>
<dbReference type="AlphaFoldDB" id="A0A843YIL5"/>
<dbReference type="PANTHER" id="PTHR43179">
    <property type="entry name" value="RHAMNOSYLTRANSFERASE WBBL"/>
    <property type="match status" value="1"/>
</dbReference>
<sequence>MSQTENHAGPQTVLVILLNYQTPEMTVKSLRAAMAAMEDLPGEIVVVDNASGDGSFEYIHNAAQQAGWLHNDRVRIIQSPVNGGFGAGMNVGMASGLSNGARPAFYYLLNSDAFANEDTIARLRDFLLENPSAGLAGSYVHGTDDTPHCTAFRFPSIAGEFEGAAHTGIISRLFAKARVPMDLPTSAAPVDWTAGASLMIRSDVIRDVGPFDESFFLYFEETELCHRAARAGWPTYYVPDSTIAHVGSASTGMKKWNRTPSYWFDSRWYYFSKVHGRPYAIAATLALLAGKALYGLRRLIQTKPQMDPDGFTRDLWSHMRSQLTQPVDLIETRPLSSEPKEPK</sequence>
<dbReference type="PANTHER" id="PTHR43179:SF7">
    <property type="entry name" value="RHAMNOSYLTRANSFERASE WBBL"/>
    <property type="match status" value="1"/>
</dbReference>
<dbReference type="CDD" id="cd04186">
    <property type="entry name" value="GT_2_like_c"/>
    <property type="match status" value="1"/>
</dbReference>
<proteinExistence type="predicted"/>
<dbReference type="Proteomes" id="UP000444174">
    <property type="component" value="Unassembled WGS sequence"/>
</dbReference>
<dbReference type="SUPFAM" id="SSF53448">
    <property type="entry name" value="Nucleotide-diphospho-sugar transferases"/>
    <property type="match status" value="1"/>
</dbReference>
<name>A0A843YIL5_9RHOB</name>
<dbReference type="Pfam" id="PF13641">
    <property type="entry name" value="Glyco_tranf_2_3"/>
    <property type="match status" value="1"/>
</dbReference>
<comment type="caution">
    <text evidence="1">The sequence shown here is derived from an EMBL/GenBank/DDBJ whole genome shotgun (WGS) entry which is preliminary data.</text>
</comment>
<reference evidence="1 2" key="1">
    <citation type="submission" date="2019-10" db="EMBL/GenBank/DDBJ databases">
        <title>Epibacterium sp. nov., isolated from seawater.</title>
        <authorList>
            <person name="Zhang X."/>
            <person name="Li N."/>
        </authorList>
    </citation>
    <scope>NUCLEOTIDE SEQUENCE [LARGE SCALE GENOMIC DNA]</scope>
    <source>
        <strain evidence="1 2">SM1979</strain>
    </source>
</reference>
<dbReference type="RefSeq" id="WP_153216218.1">
    <property type="nucleotide sequence ID" value="NZ_WIBF01000007.1"/>
</dbReference>
<keyword evidence="1" id="KW-0808">Transferase</keyword>
<dbReference type="GO" id="GO:0016740">
    <property type="term" value="F:transferase activity"/>
    <property type="evidence" value="ECO:0007669"/>
    <property type="project" value="UniProtKB-KW"/>
</dbReference>
<keyword evidence="2" id="KW-1185">Reference proteome</keyword>
<evidence type="ECO:0000313" key="2">
    <source>
        <dbReference type="Proteomes" id="UP000444174"/>
    </source>
</evidence>
<organism evidence="1 2">
    <name type="scientific">Tritonibacter litoralis</name>
    <dbReference type="NCBI Taxonomy" id="2662264"/>
    <lineage>
        <taxon>Bacteria</taxon>
        <taxon>Pseudomonadati</taxon>
        <taxon>Pseudomonadota</taxon>
        <taxon>Alphaproteobacteria</taxon>
        <taxon>Rhodobacterales</taxon>
        <taxon>Paracoccaceae</taxon>
        <taxon>Tritonibacter</taxon>
    </lineage>
</organism>